<evidence type="ECO:0000313" key="3">
    <source>
        <dbReference type="Proteomes" id="UP001255856"/>
    </source>
</evidence>
<keyword evidence="1" id="KW-0812">Transmembrane</keyword>
<keyword evidence="3" id="KW-1185">Reference proteome</keyword>
<dbReference type="AlphaFoldDB" id="A0AAD9IN04"/>
<keyword evidence="1" id="KW-1133">Transmembrane helix</keyword>
<reference evidence="2" key="1">
    <citation type="submission" date="2021-01" db="EMBL/GenBank/DDBJ databases">
        <authorList>
            <person name="Eckstrom K.M.E."/>
        </authorList>
    </citation>
    <scope>NUCLEOTIDE SEQUENCE</scope>
    <source>
        <strain evidence="2">UVCC 0001</strain>
    </source>
</reference>
<gene>
    <name evidence="2" type="ORF">QBZ16_003003</name>
</gene>
<name>A0AAD9IN04_PROWI</name>
<keyword evidence="1" id="KW-0472">Membrane</keyword>
<feature type="transmembrane region" description="Helical" evidence="1">
    <location>
        <begin position="106"/>
        <end position="124"/>
    </location>
</feature>
<accession>A0AAD9IN04</accession>
<dbReference type="EMBL" id="JASFZW010000003">
    <property type="protein sequence ID" value="KAK2079312.1"/>
    <property type="molecule type" value="Genomic_DNA"/>
</dbReference>
<evidence type="ECO:0000313" key="2">
    <source>
        <dbReference type="EMBL" id="KAK2079312.1"/>
    </source>
</evidence>
<dbReference type="Proteomes" id="UP001255856">
    <property type="component" value="Unassembled WGS sequence"/>
</dbReference>
<sequence length="160" mass="16660">MGSALCWNTGVAGTNSRKLLEESDTLPVLGALIASCGKTYRFQWWGWALQVAYMAITTGLAVKAVNVQGLHHVGTVSTALAIIYANDTLKAVDDAGGVLYSRLTTTFIGFMLIALSNLLGFLSLDCFTTICNRKPAACGVVSKAAATEAPAASEVLATAA</sequence>
<comment type="caution">
    <text evidence="2">The sequence shown here is derived from an EMBL/GenBank/DDBJ whole genome shotgun (WGS) entry which is preliminary data.</text>
</comment>
<feature type="transmembrane region" description="Helical" evidence="1">
    <location>
        <begin position="44"/>
        <end position="62"/>
    </location>
</feature>
<protein>
    <submittedName>
        <fullName evidence="2">Uncharacterized protein</fullName>
    </submittedName>
</protein>
<proteinExistence type="predicted"/>
<evidence type="ECO:0000256" key="1">
    <source>
        <dbReference type="SAM" id="Phobius"/>
    </source>
</evidence>
<organism evidence="2 3">
    <name type="scientific">Prototheca wickerhamii</name>
    <dbReference type="NCBI Taxonomy" id="3111"/>
    <lineage>
        <taxon>Eukaryota</taxon>
        <taxon>Viridiplantae</taxon>
        <taxon>Chlorophyta</taxon>
        <taxon>core chlorophytes</taxon>
        <taxon>Trebouxiophyceae</taxon>
        <taxon>Chlorellales</taxon>
        <taxon>Chlorellaceae</taxon>
        <taxon>Prototheca</taxon>
    </lineage>
</organism>